<proteinExistence type="predicted"/>
<dbReference type="Gene3D" id="3.40.50.300">
    <property type="entry name" value="P-loop containing nucleotide triphosphate hydrolases"/>
    <property type="match status" value="1"/>
</dbReference>
<evidence type="ECO:0000313" key="3">
    <source>
        <dbReference type="EMBL" id="XBO69219.1"/>
    </source>
</evidence>
<dbReference type="Pfam" id="PF03237">
    <property type="entry name" value="Terminase_6N"/>
    <property type="match status" value="1"/>
</dbReference>
<accession>A0AAU7KCU7</accession>
<dbReference type="EMBL" id="CP098827">
    <property type="protein sequence ID" value="XBO69219.1"/>
    <property type="molecule type" value="Genomic_DNA"/>
</dbReference>
<feature type="domain" description="Terminase large subunit gp17-like C-terminal" evidence="2">
    <location>
        <begin position="261"/>
        <end position="423"/>
    </location>
</feature>
<sequence>MPATPIETEATLNRPQGQFLAMQQKFRAYVAGFGSGKTWVGCSGIGAHAWQHPRINMGYFAPTYPQIRDIFYPTIEEVAHSLALRAEVREANREVHLYSGRQYRSTVICRSMDKPGSIVGFKIGHALVDELDLMATAKAEMAWRKIMARMRYKVDGLKNGIDVTTTPEGFKFVHQQFVKALRDKPTMAQRYGLVQASTYDNEANLPDDYIDALLEAYPPQLIDAYLRGLFVNLTTGTVYRQFDRALNACMDTVQQGEPLFIGMDFNVGKMAAVTHVKRDGDPRAVDEIMGGHDTPDMIRRIKERYWRYDGDDYIKTCEIHVYPDASGDSRRSVNASTTDIAQLRDAGFRVVVNASNPPVKDRVNSMNAAFCNAKGERRYKVNPHACPAYTDALEQQAWNKQGEPDKENDKDHPNDAAGYFIVKDYLVNKPKVGMKRIRGLA</sequence>
<gene>
    <name evidence="3" type="ORF">NFG58_11280</name>
</gene>
<name>A0AAU7KCU7_9GAMM</name>
<dbReference type="InterPro" id="IPR035421">
    <property type="entry name" value="Terminase_6C"/>
</dbReference>
<protein>
    <submittedName>
        <fullName evidence="3">Terminase large subunit</fullName>
    </submittedName>
</protein>
<dbReference type="Gene3D" id="3.30.420.280">
    <property type="match status" value="1"/>
</dbReference>
<dbReference type="InterPro" id="IPR027417">
    <property type="entry name" value="P-loop_NTPase"/>
</dbReference>
<dbReference type="Pfam" id="PF17289">
    <property type="entry name" value="Terminase_6C"/>
    <property type="match status" value="1"/>
</dbReference>
<organism evidence="3">
    <name type="scientific">Halomonas sp. RT37</name>
    <dbReference type="NCBI Taxonomy" id="2950872"/>
    <lineage>
        <taxon>Bacteria</taxon>
        <taxon>Pseudomonadati</taxon>
        <taxon>Pseudomonadota</taxon>
        <taxon>Gammaproteobacteria</taxon>
        <taxon>Oceanospirillales</taxon>
        <taxon>Halomonadaceae</taxon>
        <taxon>Halomonas</taxon>
    </lineage>
</organism>
<evidence type="ECO:0000259" key="2">
    <source>
        <dbReference type="Pfam" id="PF17289"/>
    </source>
</evidence>
<dbReference type="RefSeq" id="WP_348826514.1">
    <property type="nucleotide sequence ID" value="NZ_CP098827.1"/>
</dbReference>
<reference evidence="3" key="1">
    <citation type="submission" date="2022-06" db="EMBL/GenBank/DDBJ databases">
        <title>A novel DMS-producing enzyme.</title>
        <authorList>
            <person name="Zhang Y."/>
        </authorList>
    </citation>
    <scope>NUCLEOTIDE SEQUENCE</scope>
    <source>
        <strain evidence="3">RT37</strain>
    </source>
</reference>
<evidence type="ECO:0000256" key="1">
    <source>
        <dbReference type="ARBA" id="ARBA00022612"/>
    </source>
</evidence>
<keyword evidence="1" id="KW-1188">Viral release from host cell</keyword>
<dbReference type="AlphaFoldDB" id="A0AAU7KCU7"/>